<reference evidence="1" key="1">
    <citation type="submission" date="2022-07" db="EMBL/GenBank/DDBJ databases">
        <title>Phylogenomic reconstructions and comparative analyses of Kickxellomycotina fungi.</title>
        <authorList>
            <person name="Reynolds N.K."/>
            <person name="Stajich J.E."/>
            <person name="Barry K."/>
            <person name="Grigoriev I.V."/>
            <person name="Crous P."/>
            <person name="Smith M.E."/>
        </authorList>
    </citation>
    <scope>NUCLEOTIDE SEQUENCE</scope>
    <source>
        <strain evidence="1">Benny 63K</strain>
    </source>
</reference>
<keyword evidence="2" id="KW-1185">Reference proteome</keyword>
<accession>A0ACC1I344</accession>
<sequence>HLESVFDEYLIRLNDVRARAHEELEAARIKCLAGEDIDLTLPEAQVSLGVRLEKYKRQYDTLQQIISGVPITEELNESSGEQPFGNMEVDASDMGNAAVETRIEDTALEVQTSDDIVVDTPPTLSLKSHVQSTHQENSLDVDAQDTVSLIDGNMDDDVNTPMSAQDAYKITEIDGNEDDIDNIDTTNDMDTSTPAPTTEAVPIVVDMAADTLDAETIDLDAEFGSDYNEYSQAIELDSGSEVDDEDMEDIFQ</sequence>
<comment type="caution">
    <text evidence="1">The sequence shown here is derived from an EMBL/GenBank/DDBJ whole genome shotgun (WGS) entry which is preliminary data.</text>
</comment>
<evidence type="ECO:0000313" key="1">
    <source>
        <dbReference type="EMBL" id="KAJ1886698.1"/>
    </source>
</evidence>
<feature type="non-terminal residue" evidence="1">
    <location>
        <position position="1"/>
    </location>
</feature>
<dbReference type="Proteomes" id="UP001150581">
    <property type="component" value="Unassembled WGS sequence"/>
</dbReference>
<dbReference type="EMBL" id="JANBPG010002196">
    <property type="protein sequence ID" value="KAJ1886698.1"/>
    <property type="molecule type" value="Genomic_DNA"/>
</dbReference>
<name>A0ACC1I344_9FUNG</name>
<gene>
    <name evidence="1" type="ORF">LPJ66_009499</name>
</gene>
<protein>
    <submittedName>
        <fullName evidence="1">Uncharacterized protein</fullName>
    </submittedName>
</protein>
<evidence type="ECO:0000313" key="2">
    <source>
        <dbReference type="Proteomes" id="UP001150581"/>
    </source>
</evidence>
<proteinExistence type="predicted"/>
<organism evidence="1 2">
    <name type="scientific">Kickxella alabastrina</name>
    <dbReference type="NCBI Taxonomy" id="61397"/>
    <lineage>
        <taxon>Eukaryota</taxon>
        <taxon>Fungi</taxon>
        <taxon>Fungi incertae sedis</taxon>
        <taxon>Zoopagomycota</taxon>
        <taxon>Kickxellomycotina</taxon>
        <taxon>Kickxellomycetes</taxon>
        <taxon>Kickxellales</taxon>
        <taxon>Kickxellaceae</taxon>
        <taxon>Kickxella</taxon>
    </lineage>
</organism>